<dbReference type="EMBL" id="AQHN01000088">
    <property type="protein sequence ID" value="ENN84665.1"/>
    <property type="molecule type" value="Genomic_DNA"/>
</dbReference>
<comment type="caution">
    <text evidence="1">The sequence shown here is derived from an EMBL/GenBank/DDBJ whole genome shotgun (WGS) entry which is preliminary data.</text>
</comment>
<name>N6USJ7_9HYPH</name>
<accession>N6USJ7</accession>
<evidence type="ECO:0000313" key="1">
    <source>
        <dbReference type="EMBL" id="ENN84665.1"/>
    </source>
</evidence>
<dbReference type="AlphaFoldDB" id="N6USJ7"/>
<organism evidence="1 2">
    <name type="scientific">Rhizobium freirei PRF 81</name>
    <dbReference type="NCBI Taxonomy" id="363754"/>
    <lineage>
        <taxon>Bacteria</taxon>
        <taxon>Pseudomonadati</taxon>
        <taxon>Pseudomonadota</taxon>
        <taxon>Alphaproteobacteria</taxon>
        <taxon>Hyphomicrobiales</taxon>
        <taxon>Rhizobiaceae</taxon>
        <taxon>Rhizobium/Agrobacterium group</taxon>
        <taxon>Rhizobium</taxon>
    </lineage>
</organism>
<keyword evidence="2" id="KW-1185">Reference proteome</keyword>
<dbReference type="Proteomes" id="UP000012429">
    <property type="component" value="Unassembled WGS sequence"/>
</dbReference>
<proteinExistence type="predicted"/>
<evidence type="ECO:0000313" key="2">
    <source>
        <dbReference type="Proteomes" id="UP000012429"/>
    </source>
</evidence>
<protein>
    <submittedName>
        <fullName evidence="1">Uncharacterized protein</fullName>
    </submittedName>
</protein>
<gene>
    <name evidence="1" type="ORF">RHSP_69047</name>
</gene>
<reference evidence="1 2" key="1">
    <citation type="journal article" date="2012" name="BMC Genomics">
        <title>Genomic basis of broad host range and environmental adaptability of Rhizobium tropici CIAT 899 and Rhizobium sp. PRF 81 which are used in inoculants for common bean (Phaseolus vulgaris L.).</title>
        <authorList>
            <person name="Ormeno-Orrillo E."/>
            <person name="Menna P."/>
            <person name="Almeida L.G."/>
            <person name="Ollero F.J."/>
            <person name="Nicolas M.F."/>
            <person name="Pains Rodrigues E."/>
            <person name="Shigueyoshi Nakatani A."/>
            <person name="Silva Batista J.S."/>
            <person name="Oliveira Chueire L.M."/>
            <person name="Souza R.C."/>
            <person name="Ribeiro Vasconcelos A.T."/>
            <person name="Megias M."/>
            <person name="Hungria M."/>
            <person name="Martinez-Romero E."/>
        </authorList>
    </citation>
    <scope>NUCLEOTIDE SEQUENCE [LARGE SCALE GENOMIC DNA]</scope>
    <source>
        <strain evidence="1 2">PRF 81</strain>
    </source>
</reference>
<sequence>MCIAIWLRHQHPHVLAAHFRSRITEQFLRSGTEGRNRPGVVDDDHGFRNRIENRAQMRLPLRKIVLSSLHIAHIIVGLNDQSLSVSVRCNKRPACRDKERVAILPAMNDLTFPGSIPPDNVANFLQRPGETDRQEFMNNLSYRFLPRPPIESLAAARPMADDPVQAMYDQIDPVEQAGDLVHLVSVQNATDGLAAHWLSSSAVRAFLLFLESRKHTVFLFSRLPDGKLLRTFPRIALVVITRSVGDLTTLVAIIFIVAGKLGEHTILHDPHGVAADRTDDPSLRQLGHRPGNGLDRQAEIISNVEPGHRQFDDGGVPPETRPRLHLLQQECAQSLLCILSRQQHHLILGGSHFVAKT</sequence>